<name>A0ABD5NND9_9EURY</name>
<keyword evidence="9" id="KW-1185">Reference proteome</keyword>
<dbReference type="Proteomes" id="UP001595846">
    <property type="component" value="Unassembled WGS sequence"/>
</dbReference>
<evidence type="ECO:0000256" key="6">
    <source>
        <dbReference type="SAM" id="Phobius"/>
    </source>
</evidence>
<protein>
    <submittedName>
        <fullName evidence="8">TVP38/TMEM64 family protein</fullName>
    </submittedName>
</protein>
<keyword evidence="4 6" id="KW-1133">Transmembrane helix</keyword>
<evidence type="ECO:0000256" key="3">
    <source>
        <dbReference type="ARBA" id="ARBA00022692"/>
    </source>
</evidence>
<reference evidence="8 9" key="1">
    <citation type="journal article" date="2019" name="Int. J. Syst. Evol. Microbiol.">
        <title>The Global Catalogue of Microorganisms (GCM) 10K type strain sequencing project: providing services to taxonomists for standard genome sequencing and annotation.</title>
        <authorList>
            <consortium name="The Broad Institute Genomics Platform"/>
            <consortium name="The Broad Institute Genome Sequencing Center for Infectious Disease"/>
            <person name="Wu L."/>
            <person name="Ma J."/>
        </authorList>
    </citation>
    <scope>NUCLEOTIDE SEQUENCE [LARGE SCALE GENOMIC DNA]</scope>
    <source>
        <strain evidence="8 9">IBRC-M 10256</strain>
    </source>
</reference>
<dbReference type="InterPro" id="IPR015414">
    <property type="entry name" value="TMEM64"/>
</dbReference>
<proteinExistence type="predicted"/>
<comment type="caution">
    <text evidence="8">The sequence shown here is derived from an EMBL/GenBank/DDBJ whole genome shotgun (WGS) entry which is preliminary data.</text>
</comment>
<dbReference type="EMBL" id="JBHSAQ010000002">
    <property type="protein sequence ID" value="MFC3958178.1"/>
    <property type="molecule type" value="Genomic_DNA"/>
</dbReference>
<feature type="domain" description="VTT" evidence="7">
    <location>
        <begin position="60"/>
        <end position="184"/>
    </location>
</feature>
<evidence type="ECO:0000256" key="2">
    <source>
        <dbReference type="ARBA" id="ARBA00022475"/>
    </source>
</evidence>
<dbReference type="InterPro" id="IPR032816">
    <property type="entry name" value="VTT_dom"/>
</dbReference>
<feature type="transmembrane region" description="Helical" evidence="6">
    <location>
        <begin position="7"/>
        <end position="25"/>
    </location>
</feature>
<comment type="subcellular location">
    <subcellularLocation>
        <location evidence="1">Cell membrane</location>
        <topology evidence="1">Multi-pass membrane protein</topology>
    </subcellularLocation>
</comment>
<sequence length="232" mass="23237">MSSVPDRGIVAFGLVATAVTVGLLVSPERVVVTLEAVAADPVVFGLVVAGCYLLRPALAWPTTPLAGLVGFGFGIVAGVPIALAGVVVTVTPTFLVATRVDGGHGSVSIDTTDGGRAARARAYVDRFYETVGPTRGVVASRLAPIPSDVATLGAAVHGVSLPRFLVGTAIGELPWTIAAVTVGASAATLSEASVRSIDPTLVVGGLLASALVLAGPLYRSVSDQTTQQTGTP</sequence>
<evidence type="ECO:0000313" key="9">
    <source>
        <dbReference type="Proteomes" id="UP001595846"/>
    </source>
</evidence>
<dbReference type="PANTHER" id="PTHR12677">
    <property type="entry name" value="GOLGI APPARATUS MEMBRANE PROTEIN TVP38-RELATED"/>
    <property type="match status" value="1"/>
</dbReference>
<dbReference type="AlphaFoldDB" id="A0ABD5NND9"/>
<dbReference type="GO" id="GO:0005886">
    <property type="term" value="C:plasma membrane"/>
    <property type="evidence" value="ECO:0007669"/>
    <property type="project" value="UniProtKB-SubCell"/>
</dbReference>
<evidence type="ECO:0000256" key="1">
    <source>
        <dbReference type="ARBA" id="ARBA00004651"/>
    </source>
</evidence>
<gene>
    <name evidence="8" type="ORF">ACFOUR_07310</name>
</gene>
<dbReference type="PANTHER" id="PTHR12677:SF59">
    <property type="entry name" value="GOLGI APPARATUS MEMBRANE PROTEIN TVP38-RELATED"/>
    <property type="match status" value="1"/>
</dbReference>
<evidence type="ECO:0000259" key="7">
    <source>
        <dbReference type="Pfam" id="PF09335"/>
    </source>
</evidence>
<dbReference type="GeneID" id="73903564"/>
<evidence type="ECO:0000256" key="5">
    <source>
        <dbReference type="ARBA" id="ARBA00023136"/>
    </source>
</evidence>
<accession>A0ABD5NND9</accession>
<feature type="transmembrane region" description="Helical" evidence="6">
    <location>
        <begin position="31"/>
        <end position="54"/>
    </location>
</feature>
<dbReference type="RefSeq" id="WP_256530858.1">
    <property type="nucleotide sequence ID" value="NZ_CP101824.1"/>
</dbReference>
<keyword evidence="5 6" id="KW-0472">Membrane</keyword>
<feature type="transmembrane region" description="Helical" evidence="6">
    <location>
        <begin position="66"/>
        <end position="90"/>
    </location>
</feature>
<evidence type="ECO:0000313" key="8">
    <source>
        <dbReference type="EMBL" id="MFC3958178.1"/>
    </source>
</evidence>
<organism evidence="8 9">
    <name type="scientific">Halovivax cerinus</name>
    <dbReference type="NCBI Taxonomy" id="1487865"/>
    <lineage>
        <taxon>Archaea</taxon>
        <taxon>Methanobacteriati</taxon>
        <taxon>Methanobacteriota</taxon>
        <taxon>Stenosarchaea group</taxon>
        <taxon>Halobacteria</taxon>
        <taxon>Halobacteriales</taxon>
        <taxon>Natrialbaceae</taxon>
        <taxon>Halovivax</taxon>
    </lineage>
</organism>
<dbReference type="Pfam" id="PF09335">
    <property type="entry name" value="VTT_dom"/>
    <property type="match status" value="1"/>
</dbReference>
<keyword evidence="3 6" id="KW-0812">Transmembrane</keyword>
<keyword evidence="2" id="KW-1003">Cell membrane</keyword>
<evidence type="ECO:0000256" key="4">
    <source>
        <dbReference type="ARBA" id="ARBA00022989"/>
    </source>
</evidence>